<keyword evidence="1" id="KW-0614">Plasmid</keyword>
<dbReference type="HOGENOM" id="CLU_1531663_0_0_11"/>
<organism evidence="1 2">
    <name type="scientific">Streptomyces collinus (strain DSM 40733 / Tue 365)</name>
    <dbReference type="NCBI Taxonomy" id="1214242"/>
    <lineage>
        <taxon>Bacteria</taxon>
        <taxon>Bacillati</taxon>
        <taxon>Actinomycetota</taxon>
        <taxon>Actinomycetes</taxon>
        <taxon>Kitasatosporales</taxon>
        <taxon>Streptomycetaceae</taxon>
        <taxon>Streptomyces</taxon>
    </lineage>
</organism>
<reference evidence="1 2" key="1">
    <citation type="submission" date="2012-10" db="EMBL/GenBank/DDBJ databases">
        <title>The complete genome sequence of Streptomyces collinus Tu 365.</title>
        <authorList>
            <person name="Ruckert C."/>
            <person name="Szczepanowski R."/>
            <person name="Goesmann A."/>
            <person name="Pross E.K."/>
            <person name="Musiol E.M."/>
            <person name="Blin K."/>
            <person name="Wohlleben W."/>
            <person name="Puhler A."/>
            <person name="Weber T."/>
            <person name="Kalinowski J."/>
        </authorList>
    </citation>
    <scope>NUCLEOTIDE SEQUENCE [LARGE SCALE GENOMIC DNA]</scope>
    <source>
        <strain evidence="2">DSM 40733 / Tue 365</strain>
        <plasmid evidence="1 2">pSCO2</plasmid>
    </source>
</reference>
<protein>
    <submittedName>
        <fullName evidence="1">Uncharacterized protein</fullName>
    </submittedName>
</protein>
<dbReference type="KEGG" id="sci:B446_35963"/>
<dbReference type="EMBL" id="CP006261">
    <property type="protein sequence ID" value="AGS73951.1"/>
    <property type="molecule type" value="Genomic_DNA"/>
</dbReference>
<dbReference type="RefSeq" id="WP_020943852.1">
    <property type="nucleotide sequence ID" value="NC_021986.1"/>
</dbReference>
<dbReference type="AlphaFoldDB" id="S5V8S5"/>
<evidence type="ECO:0000313" key="2">
    <source>
        <dbReference type="Proteomes" id="UP000015423"/>
    </source>
</evidence>
<gene>
    <name evidence="1" type="ORF">B446_35963</name>
</gene>
<evidence type="ECO:0000313" key="1">
    <source>
        <dbReference type="EMBL" id="AGS73951.1"/>
    </source>
</evidence>
<name>S5V8S5_STRC3</name>
<proteinExistence type="predicted"/>
<dbReference type="PATRIC" id="fig|1214242.5.peg.7332"/>
<dbReference type="Proteomes" id="UP000015423">
    <property type="component" value="Plasmid pSCO2"/>
</dbReference>
<accession>S5V8S5</accession>
<geneLocation type="plasmid" evidence="1 2">
    <name>pSCO2</name>
</geneLocation>
<keyword evidence="2" id="KW-1185">Reference proteome</keyword>
<sequence length="175" mass="18018">MTQNGEIQTTPGPAPDGPKAWFELSARLGDIGQGVKQLVTDGRQARALPIQAVLTKGGDVPASGTVLLDFGAPAMGRRWTVKTLAVAPAAGLSGTLAGSANWYVGNPATYGPGEWAAPSMTTLPAFQGLGADQLWVTPTNRLFCVITGGTAGQSALARATILEYPLYSGHATIEL</sequence>